<reference evidence="10 11" key="1">
    <citation type="submission" date="2019-02" db="EMBL/GenBank/DDBJ databases">
        <title>Closed genome of Sporomusa termitida DSM 4440.</title>
        <authorList>
            <person name="Poehlein A."/>
            <person name="Daniel R."/>
        </authorList>
    </citation>
    <scope>NUCLEOTIDE SEQUENCE [LARGE SCALE GENOMIC DNA]</scope>
    <source>
        <strain evidence="10 11">DSM 4440</strain>
    </source>
</reference>
<evidence type="ECO:0000256" key="3">
    <source>
        <dbReference type="ARBA" id="ARBA00022692"/>
    </source>
</evidence>
<evidence type="ECO:0000259" key="9">
    <source>
        <dbReference type="Pfam" id="PF12704"/>
    </source>
</evidence>
<dbReference type="GO" id="GO:0005886">
    <property type="term" value="C:plasma membrane"/>
    <property type="evidence" value="ECO:0007669"/>
    <property type="project" value="UniProtKB-SubCell"/>
</dbReference>
<keyword evidence="11" id="KW-1185">Reference proteome</keyword>
<dbReference type="PANTHER" id="PTHR30572:SF4">
    <property type="entry name" value="ABC TRANSPORTER PERMEASE YTRF"/>
    <property type="match status" value="1"/>
</dbReference>
<feature type="transmembrane region" description="Helical" evidence="7">
    <location>
        <begin position="37"/>
        <end position="60"/>
    </location>
</feature>
<evidence type="ECO:0000256" key="7">
    <source>
        <dbReference type="SAM" id="Phobius"/>
    </source>
</evidence>
<organism evidence="10 11">
    <name type="scientific">Sporomusa termitida</name>
    <dbReference type="NCBI Taxonomy" id="2377"/>
    <lineage>
        <taxon>Bacteria</taxon>
        <taxon>Bacillati</taxon>
        <taxon>Bacillota</taxon>
        <taxon>Negativicutes</taxon>
        <taxon>Selenomonadales</taxon>
        <taxon>Sporomusaceae</taxon>
        <taxon>Sporomusa</taxon>
    </lineage>
</organism>
<dbReference type="EC" id="3.6.3.-" evidence="10"/>
<dbReference type="GO" id="GO:0005524">
    <property type="term" value="F:ATP binding"/>
    <property type="evidence" value="ECO:0007669"/>
    <property type="project" value="UniProtKB-KW"/>
</dbReference>
<evidence type="ECO:0000259" key="8">
    <source>
        <dbReference type="Pfam" id="PF02687"/>
    </source>
</evidence>
<sequence length="421" mass="44020">MSATGLLSGTQKGMSNVFWESVKIALDALVSNKLRSILTMLGIIIGVGAVIAMVSIGMGVRDQVQNSIASLGSNLIIVTPGAASTSGVRQAAGTNTTLTLKDAQAMSREIAGIGAVAPSVGKQYQLVAGNMNWTTSIQGTTPEFLEVRNLSVQSGSFITNDDIETRNRVAVIGSTVAESLFVNSINPVGQQVRIGNAPFTVIGILASKGQSAGGQDQDDMVIIPITTAQERMMGIDYVQTISVQAASSEVVDDVQEGITTLLRSRHGITGDKADDFTVRNLASVMATAQETTATITMLLGSIAAISLLVGGIGIMNIMLVSVTERTREIGIRKALGARYANILMQFLIEAVVIGVIGGVIGIVVGISSSYIISSFAGWNTVITSMPILVSFGFSVGIGLFFGLYPARKAALLNPIDALRYE</sequence>
<dbReference type="AlphaFoldDB" id="A0A517DNV4"/>
<dbReference type="GO" id="GO:0022857">
    <property type="term" value="F:transmembrane transporter activity"/>
    <property type="evidence" value="ECO:0007669"/>
    <property type="project" value="TreeGrafter"/>
</dbReference>
<evidence type="ECO:0000313" key="10">
    <source>
        <dbReference type="EMBL" id="QDR79050.1"/>
    </source>
</evidence>
<evidence type="ECO:0000313" key="11">
    <source>
        <dbReference type="Proteomes" id="UP000320776"/>
    </source>
</evidence>
<dbReference type="InterPro" id="IPR050250">
    <property type="entry name" value="Macrolide_Exporter_MacB"/>
</dbReference>
<keyword evidence="5 7" id="KW-0472">Membrane</keyword>
<keyword evidence="2" id="KW-1003">Cell membrane</keyword>
<dbReference type="Pfam" id="PF02687">
    <property type="entry name" value="FtsX"/>
    <property type="match status" value="1"/>
</dbReference>
<evidence type="ECO:0000256" key="6">
    <source>
        <dbReference type="ARBA" id="ARBA00038076"/>
    </source>
</evidence>
<keyword evidence="10" id="KW-0547">Nucleotide-binding</keyword>
<evidence type="ECO:0000256" key="2">
    <source>
        <dbReference type="ARBA" id="ARBA00022475"/>
    </source>
</evidence>
<feature type="transmembrane region" description="Helical" evidence="7">
    <location>
        <begin position="384"/>
        <end position="404"/>
    </location>
</feature>
<dbReference type="InterPro" id="IPR003838">
    <property type="entry name" value="ABC3_permease_C"/>
</dbReference>
<feature type="domain" description="ABC3 transporter permease C-terminal" evidence="8">
    <location>
        <begin position="301"/>
        <end position="413"/>
    </location>
</feature>
<name>A0A517DNV4_9FIRM</name>
<dbReference type="InterPro" id="IPR025857">
    <property type="entry name" value="MacB_PCD"/>
</dbReference>
<dbReference type="KEGG" id="sted:SPTER_03090"/>
<feature type="transmembrane region" description="Helical" evidence="7">
    <location>
        <begin position="343"/>
        <end position="372"/>
    </location>
</feature>
<dbReference type="Pfam" id="PF12704">
    <property type="entry name" value="MacB_PCD"/>
    <property type="match status" value="1"/>
</dbReference>
<keyword evidence="10" id="KW-0067">ATP-binding</keyword>
<comment type="similarity">
    <text evidence="6">Belongs to the ABC-4 integral membrane protein family.</text>
</comment>
<comment type="subcellular location">
    <subcellularLocation>
        <location evidence="1">Cell membrane</location>
        <topology evidence="1">Multi-pass membrane protein</topology>
    </subcellularLocation>
</comment>
<dbReference type="Proteomes" id="UP000320776">
    <property type="component" value="Chromosome"/>
</dbReference>
<feature type="transmembrane region" description="Helical" evidence="7">
    <location>
        <begin position="297"/>
        <end position="322"/>
    </location>
</feature>
<proteinExistence type="inferred from homology"/>
<evidence type="ECO:0000256" key="4">
    <source>
        <dbReference type="ARBA" id="ARBA00022989"/>
    </source>
</evidence>
<gene>
    <name evidence="10" type="primary">macB_1</name>
    <name evidence="10" type="ORF">SPTER_03090</name>
</gene>
<evidence type="ECO:0000256" key="1">
    <source>
        <dbReference type="ARBA" id="ARBA00004651"/>
    </source>
</evidence>
<dbReference type="PANTHER" id="PTHR30572">
    <property type="entry name" value="MEMBRANE COMPONENT OF TRANSPORTER-RELATED"/>
    <property type="match status" value="1"/>
</dbReference>
<evidence type="ECO:0000256" key="5">
    <source>
        <dbReference type="ARBA" id="ARBA00023136"/>
    </source>
</evidence>
<accession>A0A517DNV4</accession>
<keyword evidence="3 7" id="KW-0812">Transmembrane</keyword>
<dbReference type="EMBL" id="CP036259">
    <property type="protein sequence ID" value="QDR79050.1"/>
    <property type="molecule type" value="Genomic_DNA"/>
</dbReference>
<keyword evidence="10" id="KW-0378">Hydrolase</keyword>
<protein>
    <submittedName>
        <fullName evidence="10">Macrolide export ATP-binding/permease protein MacB</fullName>
        <ecNumber evidence="10">3.6.3.-</ecNumber>
    </submittedName>
</protein>
<keyword evidence="4 7" id="KW-1133">Transmembrane helix</keyword>
<dbReference type="GO" id="GO:0016787">
    <property type="term" value="F:hydrolase activity"/>
    <property type="evidence" value="ECO:0007669"/>
    <property type="project" value="UniProtKB-KW"/>
</dbReference>
<feature type="domain" description="MacB-like periplasmic core" evidence="9">
    <location>
        <begin position="36"/>
        <end position="260"/>
    </location>
</feature>